<dbReference type="InterPro" id="IPR000719">
    <property type="entry name" value="Prot_kinase_dom"/>
</dbReference>
<dbReference type="Gene3D" id="1.25.40.20">
    <property type="entry name" value="Ankyrin repeat-containing domain"/>
    <property type="match status" value="2"/>
</dbReference>
<dbReference type="RefSeq" id="XP_020914476.1">
    <property type="nucleotide sequence ID" value="XM_021058817.2"/>
</dbReference>
<feature type="compositionally biased region" description="Low complexity" evidence="14">
    <location>
        <begin position="1352"/>
        <end position="1362"/>
    </location>
</feature>
<dbReference type="InterPro" id="IPR057263">
    <property type="entry name" value="COR-B"/>
</dbReference>
<keyword evidence="4" id="KW-0433">Leucine-rich repeat</keyword>
<feature type="region of interest" description="Disordered" evidence="14">
    <location>
        <begin position="1348"/>
        <end position="1371"/>
    </location>
</feature>
<dbReference type="PROSITE" id="PS51450">
    <property type="entry name" value="LRR"/>
    <property type="match status" value="2"/>
</dbReference>
<evidence type="ECO:0000256" key="2">
    <source>
        <dbReference type="ARBA" id="ARBA00012513"/>
    </source>
</evidence>
<feature type="region of interest" description="Disordered" evidence="14">
    <location>
        <begin position="1019"/>
        <end position="1075"/>
    </location>
</feature>
<feature type="domain" description="Protein kinase" evidence="15">
    <location>
        <begin position="1303"/>
        <end position="1644"/>
    </location>
</feature>
<dbReference type="InterPro" id="IPR001611">
    <property type="entry name" value="Leu-rich_rpt"/>
</dbReference>
<dbReference type="Gene3D" id="3.80.10.10">
    <property type="entry name" value="Ribonuclease Inhibitor"/>
    <property type="match status" value="2"/>
</dbReference>
<dbReference type="PROSITE" id="PS50297">
    <property type="entry name" value="ANK_REP_REGION"/>
    <property type="match status" value="2"/>
</dbReference>
<evidence type="ECO:0000256" key="13">
    <source>
        <dbReference type="PROSITE-ProRule" id="PRU00023"/>
    </source>
</evidence>
<feature type="region of interest" description="Disordered" evidence="14">
    <location>
        <begin position="1769"/>
        <end position="1789"/>
    </location>
</feature>
<dbReference type="PROSITE" id="PS00108">
    <property type="entry name" value="PROTEIN_KINASE_ST"/>
    <property type="match status" value="1"/>
</dbReference>
<organism evidence="17 18">
    <name type="scientific">Exaiptasia diaphana</name>
    <name type="common">Tropical sea anemone</name>
    <name type="synonym">Aiptasia pulchella</name>
    <dbReference type="NCBI Taxonomy" id="2652724"/>
    <lineage>
        <taxon>Eukaryota</taxon>
        <taxon>Metazoa</taxon>
        <taxon>Cnidaria</taxon>
        <taxon>Anthozoa</taxon>
        <taxon>Hexacorallia</taxon>
        <taxon>Actiniaria</taxon>
        <taxon>Aiptasiidae</taxon>
        <taxon>Exaiptasia</taxon>
    </lineage>
</organism>
<keyword evidence="3" id="KW-0723">Serine/threonine-protein kinase</keyword>
<dbReference type="SMART" id="SM00369">
    <property type="entry name" value="LRR_TYP"/>
    <property type="match status" value="6"/>
</dbReference>
<feature type="repeat" description="ANK" evidence="13">
    <location>
        <begin position="81"/>
        <end position="107"/>
    </location>
</feature>
<comment type="cofactor">
    <cofactor evidence="1">
        <name>Mg(2+)</name>
        <dbReference type="ChEBI" id="CHEBI:18420"/>
    </cofactor>
</comment>
<evidence type="ECO:0000313" key="18">
    <source>
        <dbReference type="Proteomes" id="UP000887567"/>
    </source>
</evidence>
<dbReference type="Gene3D" id="3.30.200.20">
    <property type="entry name" value="Phosphorylase Kinase, domain 1"/>
    <property type="match status" value="1"/>
</dbReference>
<name>A0A913Y443_EXADI</name>
<dbReference type="InterPro" id="IPR036770">
    <property type="entry name" value="Ankyrin_rpt-contain_sf"/>
</dbReference>
<dbReference type="Pfam" id="PF25497">
    <property type="entry name" value="COR-B"/>
    <property type="match status" value="1"/>
</dbReference>
<dbReference type="GO" id="GO:0005737">
    <property type="term" value="C:cytoplasm"/>
    <property type="evidence" value="ECO:0007669"/>
    <property type="project" value="UniProtKB-ARBA"/>
</dbReference>
<reference evidence="17" key="1">
    <citation type="submission" date="2022-11" db="UniProtKB">
        <authorList>
            <consortium name="EnsemblMetazoa"/>
        </authorList>
    </citation>
    <scope>IDENTIFICATION</scope>
</reference>
<evidence type="ECO:0000256" key="8">
    <source>
        <dbReference type="ARBA" id="ARBA00022777"/>
    </source>
</evidence>
<keyword evidence="5" id="KW-0808">Transferase</keyword>
<dbReference type="InterPro" id="IPR008271">
    <property type="entry name" value="Ser/Thr_kinase_AS"/>
</dbReference>
<dbReference type="PROSITE" id="PS51424">
    <property type="entry name" value="ROC"/>
    <property type="match status" value="1"/>
</dbReference>
<dbReference type="SMART" id="SM00364">
    <property type="entry name" value="LRR_BAC"/>
    <property type="match status" value="8"/>
</dbReference>
<dbReference type="InterPro" id="IPR011009">
    <property type="entry name" value="Kinase-like_dom_sf"/>
</dbReference>
<keyword evidence="13" id="KW-0040">ANK repeat</keyword>
<evidence type="ECO:0000259" key="15">
    <source>
        <dbReference type="PROSITE" id="PS50011"/>
    </source>
</evidence>
<dbReference type="InterPro" id="IPR003591">
    <property type="entry name" value="Leu-rich_rpt_typical-subtyp"/>
</dbReference>
<dbReference type="SUPFAM" id="SSF52540">
    <property type="entry name" value="P-loop containing nucleoside triphosphate hydrolases"/>
    <property type="match status" value="1"/>
</dbReference>
<dbReference type="PANTHER" id="PTHR48056">
    <property type="entry name" value="LRR RECEPTOR-LIKE SERINE/THREONINE-PROTEIN KINASE-RELATED"/>
    <property type="match status" value="1"/>
</dbReference>
<dbReference type="Pfam" id="PF13855">
    <property type="entry name" value="LRR_8"/>
    <property type="match status" value="1"/>
</dbReference>
<feature type="domain" description="Roc" evidence="16">
    <location>
        <begin position="640"/>
        <end position="832"/>
    </location>
</feature>
<dbReference type="Gene3D" id="3.40.50.300">
    <property type="entry name" value="P-loop containing nucleotide triphosphate hydrolases"/>
    <property type="match status" value="1"/>
</dbReference>
<evidence type="ECO:0000256" key="4">
    <source>
        <dbReference type="ARBA" id="ARBA00022614"/>
    </source>
</evidence>
<evidence type="ECO:0000256" key="11">
    <source>
        <dbReference type="ARBA" id="ARBA00047899"/>
    </source>
</evidence>
<dbReference type="GO" id="GO:0004674">
    <property type="term" value="F:protein serine/threonine kinase activity"/>
    <property type="evidence" value="ECO:0007669"/>
    <property type="project" value="UniProtKB-KW"/>
</dbReference>
<dbReference type="Gene3D" id="1.10.510.10">
    <property type="entry name" value="Transferase(Phosphotransferase) domain 1"/>
    <property type="match status" value="1"/>
</dbReference>
<evidence type="ECO:0000259" key="16">
    <source>
        <dbReference type="PROSITE" id="PS51424"/>
    </source>
</evidence>
<comment type="catalytic activity">
    <reaction evidence="12">
        <text>L-seryl-[protein] + ATP = O-phospho-L-seryl-[protein] + ADP + H(+)</text>
        <dbReference type="Rhea" id="RHEA:17989"/>
        <dbReference type="Rhea" id="RHEA-COMP:9863"/>
        <dbReference type="Rhea" id="RHEA-COMP:11604"/>
        <dbReference type="ChEBI" id="CHEBI:15378"/>
        <dbReference type="ChEBI" id="CHEBI:29999"/>
        <dbReference type="ChEBI" id="CHEBI:30616"/>
        <dbReference type="ChEBI" id="CHEBI:83421"/>
        <dbReference type="ChEBI" id="CHEBI:456216"/>
        <dbReference type="EC" id="2.7.11.1"/>
    </reaction>
</comment>
<keyword evidence="10" id="KW-0342">GTP-binding</keyword>
<dbReference type="OrthoDB" id="1866797at2759"/>
<feature type="region of interest" description="Disordered" evidence="14">
    <location>
        <begin position="2291"/>
        <end position="2313"/>
    </location>
</feature>
<dbReference type="SMART" id="SM00248">
    <property type="entry name" value="ANK"/>
    <property type="match status" value="5"/>
</dbReference>
<keyword evidence="8" id="KW-0418">Kinase</keyword>
<feature type="compositionally biased region" description="Polar residues" evidence="14">
    <location>
        <begin position="2186"/>
        <end position="2199"/>
    </location>
</feature>
<feature type="compositionally biased region" description="Basic and acidic residues" evidence="14">
    <location>
        <begin position="1966"/>
        <end position="1985"/>
    </location>
</feature>
<feature type="compositionally biased region" description="Polar residues" evidence="14">
    <location>
        <begin position="2012"/>
        <end position="2029"/>
    </location>
</feature>
<dbReference type="InterPro" id="IPR032675">
    <property type="entry name" value="LRR_dom_sf"/>
</dbReference>
<evidence type="ECO:0000313" key="17">
    <source>
        <dbReference type="EnsemblMetazoa" id="XP_020914476.1"/>
    </source>
</evidence>
<feature type="compositionally biased region" description="Basic and acidic residues" evidence="14">
    <location>
        <begin position="1034"/>
        <end position="1043"/>
    </location>
</feature>
<keyword evidence="9" id="KW-0067">ATP-binding</keyword>
<evidence type="ECO:0000256" key="12">
    <source>
        <dbReference type="ARBA" id="ARBA00048679"/>
    </source>
</evidence>
<dbReference type="SUPFAM" id="SSF52058">
    <property type="entry name" value="L domain-like"/>
    <property type="match status" value="1"/>
</dbReference>
<dbReference type="Pfam" id="PF12796">
    <property type="entry name" value="Ank_2"/>
    <property type="match status" value="1"/>
</dbReference>
<feature type="region of interest" description="Disordered" evidence="14">
    <location>
        <begin position="2167"/>
        <end position="2201"/>
    </location>
</feature>
<dbReference type="SUPFAM" id="SSF56112">
    <property type="entry name" value="Protein kinase-like (PK-like)"/>
    <property type="match status" value="1"/>
</dbReference>
<feature type="region of interest" description="Disordered" evidence="14">
    <location>
        <begin position="1964"/>
        <end position="2000"/>
    </location>
</feature>
<evidence type="ECO:0000256" key="1">
    <source>
        <dbReference type="ARBA" id="ARBA00001946"/>
    </source>
</evidence>
<dbReference type="SMART" id="SM00220">
    <property type="entry name" value="S_TKc"/>
    <property type="match status" value="1"/>
</dbReference>
<evidence type="ECO:0000256" key="9">
    <source>
        <dbReference type="ARBA" id="ARBA00022840"/>
    </source>
</evidence>
<keyword evidence="7" id="KW-0547">Nucleotide-binding</keyword>
<dbReference type="SUPFAM" id="SSF101908">
    <property type="entry name" value="Putative isomerase YbhE"/>
    <property type="match status" value="1"/>
</dbReference>
<evidence type="ECO:0000256" key="14">
    <source>
        <dbReference type="SAM" id="MobiDB-lite"/>
    </source>
</evidence>
<dbReference type="GeneID" id="110252053"/>
<feature type="region of interest" description="Disordered" evidence="14">
    <location>
        <begin position="2012"/>
        <end position="2114"/>
    </location>
</feature>
<evidence type="ECO:0000256" key="3">
    <source>
        <dbReference type="ARBA" id="ARBA00022527"/>
    </source>
</evidence>
<dbReference type="InterPro" id="IPR002110">
    <property type="entry name" value="Ankyrin_rpt"/>
</dbReference>
<evidence type="ECO:0000256" key="7">
    <source>
        <dbReference type="ARBA" id="ARBA00022741"/>
    </source>
</evidence>
<dbReference type="EnsemblMetazoa" id="XM_021058817.2">
    <property type="protein sequence ID" value="XP_020914476.1"/>
    <property type="gene ID" value="LOC110252053"/>
</dbReference>
<dbReference type="InterPro" id="IPR020859">
    <property type="entry name" value="ROC"/>
</dbReference>
<dbReference type="PROSITE" id="PS50088">
    <property type="entry name" value="ANK_REPEAT"/>
    <property type="match status" value="2"/>
</dbReference>
<keyword evidence="18" id="KW-1185">Reference proteome</keyword>
<feature type="compositionally biased region" description="Polar residues" evidence="14">
    <location>
        <begin position="2069"/>
        <end position="2078"/>
    </location>
</feature>
<dbReference type="OMA" id="ALISEWY"/>
<dbReference type="Pfam" id="PF16095">
    <property type="entry name" value="COR-A"/>
    <property type="match status" value="1"/>
</dbReference>
<dbReference type="InterPro" id="IPR032171">
    <property type="entry name" value="COR-A"/>
</dbReference>
<dbReference type="GO" id="GO:0009966">
    <property type="term" value="P:regulation of signal transduction"/>
    <property type="evidence" value="ECO:0007669"/>
    <property type="project" value="UniProtKB-ARBA"/>
</dbReference>
<dbReference type="InterPro" id="IPR027417">
    <property type="entry name" value="P-loop_NTPase"/>
</dbReference>
<dbReference type="KEGG" id="epa:110252053"/>
<evidence type="ECO:0000256" key="5">
    <source>
        <dbReference type="ARBA" id="ARBA00022679"/>
    </source>
</evidence>
<feature type="compositionally biased region" description="Basic and acidic residues" evidence="14">
    <location>
        <begin position="2032"/>
        <end position="2044"/>
    </location>
</feature>
<keyword evidence="6" id="KW-0677">Repeat</keyword>
<comment type="catalytic activity">
    <reaction evidence="11">
        <text>L-threonyl-[protein] + ATP = O-phospho-L-threonyl-[protein] + ADP + H(+)</text>
        <dbReference type="Rhea" id="RHEA:46608"/>
        <dbReference type="Rhea" id="RHEA-COMP:11060"/>
        <dbReference type="Rhea" id="RHEA-COMP:11605"/>
        <dbReference type="ChEBI" id="CHEBI:15378"/>
        <dbReference type="ChEBI" id="CHEBI:30013"/>
        <dbReference type="ChEBI" id="CHEBI:30616"/>
        <dbReference type="ChEBI" id="CHEBI:61977"/>
        <dbReference type="ChEBI" id="CHEBI:456216"/>
        <dbReference type="EC" id="2.7.11.1"/>
    </reaction>
</comment>
<proteinExistence type="predicted"/>
<dbReference type="EC" id="2.7.11.1" evidence="2"/>
<dbReference type="Pfam" id="PF00069">
    <property type="entry name" value="Pkinase"/>
    <property type="match status" value="1"/>
</dbReference>
<feature type="repeat" description="ANK" evidence="13">
    <location>
        <begin position="53"/>
        <end position="80"/>
    </location>
</feature>
<feature type="compositionally biased region" description="Polar residues" evidence="14">
    <location>
        <begin position="2295"/>
        <end position="2306"/>
    </location>
</feature>
<dbReference type="Pfam" id="PF08477">
    <property type="entry name" value="Roc"/>
    <property type="match status" value="1"/>
</dbReference>
<dbReference type="InterPro" id="IPR050647">
    <property type="entry name" value="Plant_LRR-RLKs"/>
</dbReference>
<dbReference type="Gene3D" id="3.30.70.1390">
    <property type="entry name" value="ROC domain from the Parkinson's disease-associated leucine-rich repeat kinase 2"/>
    <property type="match status" value="1"/>
</dbReference>
<sequence>MNAGLTEQLYQACTSGNLSQFLDIIYNDFQNEALRIITDEPSSHPGTPSLYLLHIASANGHDDVVRQLIELGADVNKMSAEGETPLSEACVNGHIDIVKLLVSKGAESVKHRMNESPVELACQNGHVDVVEFLINEKPVIIQKHGQYLLYIAALEGHLELVKLFIRKRVSINPPPISAENEDDRPVMIDLHSPLYGACLGKKQNVAKYLIENGAMVTVKIVEEFGDEFLGKVFTMFTRDVKSKRKTMLSFEPDPSISMIEAHWASKNIHSLYKGWFVNLSVVLTRIDVSNNYLQELPDELFTSLCVLEELDVSNNKLLCLPDINFGDCPTSLEKLFLQRNQLSFVPSSLFRIKTLSKVNLSHNMISTLDDEESLDMGNTWRCPTLKVLKLNNNLLTCLPRGIQSASGLVKLFVNNNKLKDFPMPWKCPLETLDISFNRLTEFSANIDMVWSDTLRYLNLSHNSLGFIAWSVCQLSCLFDLNVSNNRIKSLPPENSWKCINLHKLNLSHNKVSFKSVSEGQGGTLQRLFKTPSQDENQDYKKGNELPVNLFAPTLETLFLNHNCLQEVPLSICQLTNLIELDLSDNPDLKSLPPQLGNLRDCWQLRLNNLNLIRLPKHVRPDTMGVRPKDTLAYLRATLRKSVPYYRMKLMVVGIQGHGKTTLLAALKGEALPKNLSTVGIVIDEWNVQPNSGSWFPWTKSSDSPTITFSTWDLAGQTVYYAAHQMFLSPSTLYLCVWNVTLGEEGIESLRQWLLNIKARAPFSDVLIVGTHMDRLPKKVRESRLDKLRQMVMNKFGDSKGFPKIVGNITISATTGENVVELREMIYNKATKAKEQGENIIGKQVPLSYIQLQDSVIKEAQRRRESGQSPILLEEEILDLASKNKDNDILDHEELALATRFLHENGVLLHYNDQLRGLNTLYFIDPSWVCDLIASIVTVKERNNFVREGIMSKHNIHFVLKDPRFPPEFIPQYLQLMERFEIALSLDENRLLIPSMLPIDSPGMQRELFYRRGGVPSWRTKQRSKTFTPSSSRSSKKEERKEKCSSTLPVGLAPPEKHKGDDVDGNVNNDDDDGFPKEPVDAVSRNYQMAYIPSGFWSRLITRLMVSLQRWRTNEGIEENEFFMIYWRKGIGVIYSGGHFLVQSYRELVPLRAARHRFEEYEGVSIEVWSSFRDFSVMGFIVDQVDALISEWYPGLDDTDTFGYPLVRRLIPCPRCTYVMARRGSFLRRSCSLEYPTEHCGSQPVRPYNFTLPTCAAAAMNFSTINCPYHPDTVVSLDELIPDLLMTDLPRNLLVDSVEFSYTTDDESRLGGGGAGEVFRGLLREEEVAVKTFHSTRVSRYLQDSGIGVGTESSSMSSTAGSSIRHNRSEGSSVRRAGSLRGEFMFGEDDVEDELEKTKVVRAFWDLRQEVAVLCHLQHPCIVKLLGVCLHPLCFLLELAPHGSLANLLDELTLGREIKKKETLNPAQYESKEAVLGKLLTYRIAFQVASALWYLHDSDIIYRDLKADNILVWSIDEDDLVNVKLSDYGISVFATPQGVSGDEGTPGYQAPEIRTGIGYDEKVDIFSFAIFLYELISGVRPFRDFKSSVEIKKAIRRNVRPSLEDHDLDSQLPRLERLMVKSWHELPERRPNAEKILQEIQEPEFLCHCRVMPKPESGEVLEKITSVYGMAHSGSGSTESSFVLLWSRERSHRQYGMLNCDTGVFYFKDESCPGHRVLCMAKVGSRTWLGTEGNTIDIFGRRSSHRLPTTLFSFRLKAAVLGLLVQDTEKPLKESEESTEESSSEQSCKETSTEKKFKRVRVFASLSNGTLIIFSHSVDSTTPHIHEDVKLSPNDDDSVIKEEMTYWNDIQVINLGQSGSPVNCMVLTNEDTELWVSCDNKIIILDTRTLMIIKEIQVYSSRRAKVRKMVACDDRVWSIDRRSTKILQWDVRSHQLTHVFDLEVENPVMKLVCLPFSKAEGVDIGEEDAKRQGDTLPKRGRERSETGEVAPSSVSTSSEDKKLFRSGALKFRNSSGVSASEQNQAAQGTTEPVKMERNSDNKDDTVSSQADGVEEETVANSFDSGFCTEPSLSRTQNLLSRPKKMNSEDNAESDNPDTKTKENEATTITDEPNLQADEEIKTVDNNNESSFEFVDRSKVVVEAAKERKQSIVRPKAEAVSMASLKANPKSITRGPSMMKSRKRKSLRNANQGQNKPTNDATRPRLHVITGSVNKVMTILYVGGTLWVGRGRGDLVVVNVDNESNEYFYGEVIAVLKCDSYLQFYTEGHVHEVIKSGSNKIVCLRRVEPVRMRRQAQGDSSQSPSSPKGQVEIQDRSTERYQLNIWEAWGRKDFESFKSYHDRFDACVE</sequence>
<dbReference type="PANTHER" id="PTHR48056:SF81">
    <property type="entry name" value="RECEPTOR PROTEIN-TYROSINE KINASE CEPR1"/>
    <property type="match status" value="1"/>
</dbReference>
<dbReference type="GO" id="GO:0005524">
    <property type="term" value="F:ATP binding"/>
    <property type="evidence" value="ECO:0007669"/>
    <property type="project" value="UniProtKB-KW"/>
</dbReference>
<protein>
    <recommendedName>
        <fullName evidence="2">non-specific serine/threonine protein kinase</fullName>
        <ecNumber evidence="2">2.7.11.1</ecNumber>
    </recommendedName>
</protein>
<evidence type="ECO:0000256" key="10">
    <source>
        <dbReference type="ARBA" id="ARBA00023134"/>
    </source>
</evidence>
<accession>A0A913Y443</accession>
<dbReference type="Proteomes" id="UP000887567">
    <property type="component" value="Unplaced"/>
</dbReference>
<dbReference type="GO" id="GO:0005525">
    <property type="term" value="F:GTP binding"/>
    <property type="evidence" value="ECO:0007669"/>
    <property type="project" value="UniProtKB-KW"/>
</dbReference>
<dbReference type="SUPFAM" id="SSF48403">
    <property type="entry name" value="Ankyrin repeat"/>
    <property type="match status" value="1"/>
</dbReference>
<dbReference type="PROSITE" id="PS50011">
    <property type="entry name" value="PROTEIN_KINASE_DOM"/>
    <property type="match status" value="1"/>
</dbReference>
<evidence type="ECO:0000256" key="6">
    <source>
        <dbReference type="ARBA" id="ARBA00022737"/>
    </source>
</evidence>